<dbReference type="AlphaFoldDB" id="A0A6C0LKD5"/>
<sequence>MYGGRSSPECAKIWSFILSLGEHYEDYANNIDDICAKDSLTDTDGLTVIIPDKSFMKEFEKNIHGSGSASVARRILMNTVCRKYLPSTSTFEEYSSNIPFRSGLTLKVSNIDKLKNEVTFSNNVTIKVRKDFKVPCGFRYAVWEVVRGQYPIEVSFVSRKGDKKEKKGIRGGGNYIVNVGNALKNSLDAQKIGMLATILAEYKTSILYPNKCDVKHPLLIKCVSLYNWIKMYKPELMKEILITMDINPGISLLILLLDPNSVITEEILLGTGDRNDGIEIATGWRNSIITQNPLKEWKLYLEQASRWCDNNHTQYFKNLLGIRNTFIKQQKINIEVLSREIKKVYSNVNEYVGKYITPEYKDIFNKRYSKTYPYRKLWEDQLRYVGTSIFTNNDTMTIVSTKQELIDSLQNAVSFRPMLDMSYDRAATFTFEGGSYMSQEDYGLTCKWFFSTAFMYMTDGNVLVERNNKPYNGTLDSAPKTDSIVNIHNINYKMLIKVKEEEYIDPNVLYSMQWRRKNDNAKLKQVIDGMTMGGEETGDEKIGGDPYIIGGNRLLARKKNKKRANIVQRSSCDSGDDSYDELRDIAYITMLTGNNHTLEDEENDNLCKGGDRVQFDHL</sequence>
<organism evidence="1">
    <name type="scientific">viral metagenome</name>
    <dbReference type="NCBI Taxonomy" id="1070528"/>
    <lineage>
        <taxon>unclassified sequences</taxon>
        <taxon>metagenomes</taxon>
        <taxon>organismal metagenomes</taxon>
    </lineage>
</organism>
<reference evidence="1" key="1">
    <citation type="journal article" date="2020" name="Nature">
        <title>Giant virus diversity and host interactions through global metagenomics.</title>
        <authorList>
            <person name="Schulz F."/>
            <person name="Roux S."/>
            <person name="Paez-Espino D."/>
            <person name="Jungbluth S."/>
            <person name="Walsh D.A."/>
            <person name="Denef V.J."/>
            <person name="McMahon K.D."/>
            <person name="Konstantinidis K.T."/>
            <person name="Eloe-Fadrosh E.A."/>
            <person name="Kyrpides N.C."/>
            <person name="Woyke T."/>
        </authorList>
    </citation>
    <scope>NUCLEOTIDE SEQUENCE</scope>
    <source>
        <strain evidence="1">GVMAG-M-3300027833-19</strain>
    </source>
</reference>
<dbReference type="EMBL" id="MN740509">
    <property type="protein sequence ID" value="QHU30455.1"/>
    <property type="molecule type" value="Genomic_DNA"/>
</dbReference>
<name>A0A6C0LKD5_9ZZZZ</name>
<protein>
    <submittedName>
        <fullName evidence="1">Uncharacterized protein</fullName>
    </submittedName>
</protein>
<accession>A0A6C0LKD5</accession>
<evidence type="ECO:0000313" key="1">
    <source>
        <dbReference type="EMBL" id="QHU30455.1"/>
    </source>
</evidence>
<proteinExistence type="predicted"/>